<dbReference type="AlphaFoldDB" id="A0A8J7HDR3"/>
<accession>A0A8J7HDR3</accession>
<sequence length="128" mass="15298">MREITEEQKKEIITNYNYLSDYQRKVLYSLYLVLKDKSKEIESAVTYIYDYEVRVTQEELQEIYSLVNKPLMFDIGNINSCINWLEGYDCITMEKSKIARNFKISDKVKWILSNAVFDENKKIIDLNI</sequence>
<evidence type="ECO:0000313" key="1">
    <source>
        <dbReference type="EMBL" id="MBH1941074.1"/>
    </source>
</evidence>
<name>A0A8J7HDR3_9FIRM</name>
<organism evidence="1 2">
    <name type="scientific">Mobilitalea sibirica</name>
    <dbReference type="NCBI Taxonomy" id="1462919"/>
    <lineage>
        <taxon>Bacteria</taxon>
        <taxon>Bacillati</taxon>
        <taxon>Bacillota</taxon>
        <taxon>Clostridia</taxon>
        <taxon>Lachnospirales</taxon>
        <taxon>Lachnospiraceae</taxon>
        <taxon>Mobilitalea</taxon>
    </lineage>
</organism>
<proteinExistence type="predicted"/>
<comment type="caution">
    <text evidence="1">The sequence shown here is derived from an EMBL/GenBank/DDBJ whole genome shotgun (WGS) entry which is preliminary data.</text>
</comment>
<protein>
    <submittedName>
        <fullName evidence="1">Uncharacterized protein</fullName>
    </submittedName>
</protein>
<dbReference type="EMBL" id="JAEAGR010000008">
    <property type="protein sequence ID" value="MBH1941074.1"/>
    <property type="molecule type" value="Genomic_DNA"/>
</dbReference>
<reference evidence="1" key="1">
    <citation type="submission" date="2020-12" db="EMBL/GenBank/DDBJ databases">
        <title>M. sibirica DSM 26468T genome.</title>
        <authorList>
            <person name="Thieme N."/>
            <person name="Rettenmaier R."/>
            <person name="Zverlov V."/>
            <person name="Liebl W."/>
        </authorList>
    </citation>
    <scope>NUCLEOTIDE SEQUENCE</scope>
    <source>
        <strain evidence="1">DSM 26468</strain>
    </source>
</reference>
<dbReference type="Proteomes" id="UP000623269">
    <property type="component" value="Unassembled WGS sequence"/>
</dbReference>
<evidence type="ECO:0000313" key="2">
    <source>
        <dbReference type="Proteomes" id="UP000623269"/>
    </source>
</evidence>
<gene>
    <name evidence="1" type="ORF">I5677_09245</name>
</gene>
<keyword evidence="2" id="KW-1185">Reference proteome</keyword>
<dbReference type="RefSeq" id="WP_197661296.1">
    <property type="nucleotide sequence ID" value="NZ_JAEAGR010000008.1"/>
</dbReference>